<dbReference type="InterPro" id="IPR010147">
    <property type="entry name" value="CRISPR-assoc_prot_CasD"/>
</dbReference>
<dbReference type="CDD" id="cd09756">
    <property type="entry name" value="Cas5_I-E"/>
    <property type="match status" value="1"/>
</dbReference>
<dbReference type="EMBL" id="JBHSKN010000022">
    <property type="protein sequence ID" value="MFC5243163.1"/>
    <property type="molecule type" value="Genomic_DNA"/>
</dbReference>
<feature type="region of interest" description="Disordered" evidence="2">
    <location>
        <begin position="204"/>
        <end position="232"/>
    </location>
</feature>
<dbReference type="Pfam" id="PF09704">
    <property type="entry name" value="Cas_Cas5d"/>
    <property type="match status" value="1"/>
</dbReference>
<gene>
    <name evidence="3" type="primary">cas5e</name>
    <name evidence="3" type="ORF">ACFPWV_25190</name>
</gene>
<accession>A0ABW0E0S6</accession>
<dbReference type="Gene3D" id="3.30.70.2660">
    <property type="match status" value="1"/>
</dbReference>
<keyword evidence="1" id="KW-0051">Antiviral defense</keyword>
<dbReference type="InterPro" id="IPR021124">
    <property type="entry name" value="CRISPR-assoc_prot_Cas5"/>
</dbReference>
<evidence type="ECO:0000256" key="1">
    <source>
        <dbReference type="ARBA" id="ARBA00023118"/>
    </source>
</evidence>
<dbReference type="NCBIfam" id="TIGR01868">
    <property type="entry name" value="casD_Cas5e"/>
    <property type="match status" value="1"/>
</dbReference>
<evidence type="ECO:0000313" key="3">
    <source>
        <dbReference type="EMBL" id="MFC5243163.1"/>
    </source>
</evidence>
<dbReference type="RefSeq" id="WP_344559020.1">
    <property type="nucleotide sequence ID" value="NZ_BAAATG010000012.1"/>
</dbReference>
<evidence type="ECO:0000256" key="2">
    <source>
        <dbReference type="SAM" id="MobiDB-lite"/>
    </source>
</evidence>
<reference evidence="4" key="1">
    <citation type="journal article" date="2019" name="Int. J. Syst. Evol. Microbiol.">
        <title>The Global Catalogue of Microorganisms (GCM) 10K type strain sequencing project: providing services to taxonomists for standard genome sequencing and annotation.</title>
        <authorList>
            <consortium name="The Broad Institute Genomics Platform"/>
            <consortium name="The Broad Institute Genome Sequencing Center for Infectious Disease"/>
            <person name="Wu L."/>
            <person name="Ma J."/>
        </authorList>
    </citation>
    <scope>NUCLEOTIDE SEQUENCE [LARGE SCALE GENOMIC DNA]</scope>
    <source>
        <strain evidence="4">CGMCC 4.7131</strain>
    </source>
</reference>
<dbReference type="InterPro" id="IPR013422">
    <property type="entry name" value="CRISPR-assoc_prot_Cas5_N"/>
</dbReference>
<name>A0ABW0E0S6_9ACTN</name>
<proteinExistence type="predicted"/>
<keyword evidence="4" id="KW-1185">Reference proteome</keyword>
<dbReference type="NCBIfam" id="TIGR02593">
    <property type="entry name" value="CRISPR_cas5"/>
    <property type="match status" value="1"/>
</dbReference>
<protein>
    <submittedName>
        <fullName evidence="3">Type I-E CRISPR-associated protein Cas5/CasD</fullName>
    </submittedName>
</protein>
<dbReference type="Proteomes" id="UP001596035">
    <property type="component" value="Unassembled WGS sequence"/>
</dbReference>
<evidence type="ECO:0000313" key="4">
    <source>
        <dbReference type="Proteomes" id="UP001596035"/>
    </source>
</evidence>
<sequence length="292" mass="31430">MSTSHRTRVPGILLRLAGPLQSWGEHSHFNDRDTLPFPTRSALTGLLAAALGRPRHHSLDDLDLSVTVRADRPGSHLRDFHTVGGGLTGDRTVITAEGKRRDSDTSTLTSTRWYLEDAAFTVALTLPDRTEPPTAWTDALLSPHWPLYMGRRSCPPAGPLLLGRSTDALHDLVHLPLALPAPRPKSGGENTTVPVLFLSDQPLTNLPAPAAHTTGDSTGDDSGPEHSTVLDTPVDFAPRHRRYRARPLYRRTLALPTSLCAGYGTGQLTELAAYTSPTYTPATGPAPEGSAQ</sequence>
<comment type="caution">
    <text evidence="3">The sequence shown here is derived from an EMBL/GenBank/DDBJ whole genome shotgun (WGS) entry which is preliminary data.</text>
</comment>
<organism evidence="3 4">
    <name type="scientific">Streptomyces atrovirens</name>
    <dbReference type="NCBI Taxonomy" id="285556"/>
    <lineage>
        <taxon>Bacteria</taxon>
        <taxon>Bacillati</taxon>
        <taxon>Actinomycetota</taxon>
        <taxon>Actinomycetes</taxon>
        <taxon>Kitasatosporales</taxon>
        <taxon>Streptomycetaceae</taxon>
        <taxon>Streptomyces</taxon>
    </lineage>
</organism>